<dbReference type="Proteomes" id="UP001157974">
    <property type="component" value="Unassembled WGS sequence"/>
</dbReference>
<accession>A0AAV8URU9</accession>
<comment type="caution">
    <text evidence="1">The sequence shown here is derived from an EMBL/GenBank/DDBJ whole genome shotgun (WGS) entry which is preliminary data.</text>
</comment>
<evidence type="ECO:0000313" key="1">
    <source>
        <dbReference type="EMBL" id="KAJ8903803.1"/>
    </source>
</evidence>
<dbReference type="EMBL" id="JAMWBK010000006">
    <property type="protein sequence ID" value="KAJ8903803.1"/>
    <property type="molecule type" value="Genomic_DNA"/>
</dbReference>
<evidence type="ECO:0000313" key="2">
    <source>
        <dbReference type="Proteomes" id="UP001157974"/>
    </source>
</evidence>
<proteinExistence type="predicted"/>
<keyword evidence="2" id="KW-1185">Reference proteome</keyword>
<gene>
    <name evidence="1" type="ORF">NDN08_000336</name>
</gene>
<protein>
    <submittedName>
        <fullName evidence="1">Uncharacterized protein</fullName>
    </submittedName>
</protein>
<sequence length="253" mass="29442">METPTSYLQEPIATLDSRKQPKMMTDFDETGHRKDNKLRTSKVLPLQIYLMQNSQAVFERGENVVFAPTDPEFTSLKDALPIYETKWEREGSIHGYILREKETKRELLKVHVHANTDSPFAKMFTGLINNPLNKYDVKNLGLYSDLKRGQLLGTIEEVFPDNRVFKPKNDFCPRLEMQVTKTLGLHYYMAVTDITEPIGQVQTDVLGRFAPRSEAYKLSLRHCTREEGLLWITMLIATDMKRRKSTNNKWRRV</sequence>
<name>A0AAV8URU9_9RHOD</name>
<reference evidence="1 2" key="1">
    <citation type="journal article" date="2023" name="Nat. Commun.">
        <title>Origin of minicircular mitochondrial genomes in red algae.</title>
        <authorList>
            <person name="Lee Y."/>
            <person name="Cho C.H."/>
            <person name="Lee Y.M."/>
            <person name="Park S.I."/>
            <person name="Yang J.H."/>
            <person name="West J.A."/>
            <person name="Bhattacharya D."/>
            <person name="Yoon H.S."/>
        </authorList>
    </citation>
    <scope>NUCLEOTIDE SEQUENCE [LARGE SCALE GENOMIC DNA]</scope>
    <source>
        <strain evidence="1 2">CCMP1338</strain>
        <tissue evidence="1">Whole cell</tissue>
    </source>
</reference>
<organism evidence="1 2">
    <name type="scientific">Rhodosorus marinus</name>
    <dbReference type="NCBI Taxonomy" id="101924"/>
    <lineage>
        <taxon>Eukaryota</taxon>
        <taxon>Rhodophyta</taxon>
        <taxon>Stylonematophyceae</taxon>
        <taxon>Stylonematales</taxon>
        <taxon>Stylonemataceae</taxon>
        <taxon>Rhodosorus</taxon>
    </lineage>
</organism>
<dbReference type="AlphaFoldDB" id="A0AAV8URU9"/>